<dbReference type="AlphaFoldDB" id="A0A2P2PYI4"/>
<evidence type="ECO:0000313" key="1">
    <source>
        <dbReference type="EMBL" id="MBX59765.1"/>
    </source>
</evidence>
<name>A0A2P2PYI4_RHIMU</name>
<protein>
    <submittedName>
        <fullName evidence="1">Uncharacterized protein</fullName>
    </submittedName>
</protein>
<reference evidence="1" key="1">
    <citation type="submission" date="2018-02" db="EMBL/GenBank/DDBJ databases">
        <title>Rhizophora mucronata_Transcriptome.</title>
        <authorList>
            <person name="Meera S.P."/>
            <person name="Sreeshan A."/>
            <person name="Augustine A."/>
        </authorList>
    </citation>
    <scope>NUCLEOTIDE SEQUENCE</scope>
    <source>
        <tissue evidence="1">Leaf</tissue>
    </source>
</reference>
<organism evidence="1">
    <name type="scientific">Rhizophora mucronata</name>
    <name type="common">Asiatic mangrove</name>
    <dbReference type="NCBI Taxonomy" id="61149"/>
    <lineage>
        <taxon>Eukaryota</taxon>
        <taxon>Viridiplantae</taxon>
        <taxon>Streptophyta</taxon>
        <taxon>Embryophyta</taxon>
        <taxon>Tracheophyta</taxon>
        <taxon>Spermatophyta</taxon>
        <taxon>Magnoliopsida</taxon>
        <taxon>eudicotyledons</taxon>
        <taxon>Gunneridae</taxon>
        <taxon>Pentapetalae</taxon>
        <taxon>rosids</taxon>
        <taxon>fabids</taxon>
        <taxon>Malpighiales</taxon>
        <taxon>Rhizophoraceae</taxon>
        <taxon>Rhizophora</taxon>
    </lineage>
</organism>
<proteinExistence type="predicted"/>
<dbReference type="EMBL" id="GGEC01079281">
    <property type="protein sequence ID" value="MBX59765.1"/>
    <property type="molecule type" value="Transcribed_RNA"/>
</dbReference>
<accession>A0A2P2PYI4</accession>
<sequence length="22" mass="2699">MFEQEEYYLSDVSRKVSNFKQA</sequence>